<reference evidence="1 2" key="5">
    <citation type="journal article" date="1997" name="Virology">
        <title>Analysis of 74 kb of DNA located at the right end of the 330-kb chlorella virus PBCV-1 genome.</title>
        <authorList>
            <person name="Li Y."/>
            <person name="Lu Z."/>
            <person name="Sun L."/>
            <person name="Ropp S."/>
            <person name="Kutish G.F."/>
            <person name="Rock D.L."/>
            <person name="Van Etten J.L."/>
        </authorList>
    </citation>
    <scope>NUCLEOTIDE SEQUENCE [LARGE SCALE GENOMIC DNA]</scope>
</reference>
<reference evidence="1 2" key="6">
    <citation type="journal article" date="1999" name="Virology">
        <title>Chlorella virus PBCV-1 encodes a functional homospermidine synthase.</title>
        <authorList>
            <person name="Kaiser A."/>
            <person name="Vollmert M."/>
            <person name="Tholl D."/>
            <person name="Graves M.V."/>
            <person name="Gurnon J.R."/>
            <person name="Xing W."/>
            <person name="Lisec A.D."/>
            <person name="Nickerson K.W."/>
            <person name="Van Etten J.L."/>
        </authorList>
    </citation>
    <scope>NUCLEOTIDE SEQUENCE [LARGE SCALE GENOMIC DNA]</scope>
</reference>
<organismHost>
    <name type="scientific">Chlorella</name>
    <dbReference type="NCBI Taxonomy" id="3071"/>
</organismHost>
<dbReference type="GeneID" id="917809"/>
<reference evidence="1 2" key="8">
    <citation type="journal article" date="2010" name="J. Virol.">
        <title>Microarray analysis of Paramecium bursaria chlorella virus 1 transcription.</title>
        <authorList>
            <person name="Yanai-Balser G.M."/>
            <person name="Duncan G.A."/>
            <person name="Eudy J.D."/>
            <person name="Wang D."/>
            <person name="Li X."/>
            <person name="Agarkova I.V."/>
            <person name="Dunigan D.D."/>
            <person name="Van Etten J.L."/>
        </authorList>
    </citation>
    <scope>NUCLEOTIDE SEQUENCE [LARGE SCALE GENOMIC DNA]</scope>
</reference>
<keyword evidence="2" id="KW-1185">Reference proteome</keyword>
<dbReference type="RefSeq" id="NP_048748.2">
    <property type="nucleotide sequence ID" value="NC_000852.5"/>
</dbReference>
<proteinExistence type="predicted"/>
<reference evidence="1 2" key="1">
    <citation type="journal article" date="1995" name="Virology">
        <title>Analysis of 45 kb of DNA located at the left end of the chlorella virus PBCV-1 genome.</title>
        <authorList>
            <person name="Lu Z."/>
            <person name="Li Y."/>
            <person name="Zhang Y."/>
            <person name="Kutish G.F."/>
            <person name="Rock D.L."/>
            <person name="Van Etten J.L."/>
        </authorList>
    </citation>
    <scope>NUCLEOTIDE SEQUENCE [LARGE SCALE GENOMIC DNA]</scope>
</reference>
<dbReference type="Proteomes" id="UP000000862">
    <property type="component" value="Segment"/>
</dbReference>
<protein>
    <submittedName>
        <fullName evidence="1">Uncharacterized protein</fullName>
    </submittedName>
</protein>
<evidence type="ECO:0000313" key="2">
    <source>
        <dbReference type="Proteomes" id="UP000000862"/>
    </source>
</evidence>
<sequence length="95" mass="10732">MINAIKRPITPTFLRENPDAVPTSLLYIPPMNEVFTAVSAAFAKLFPKFEKFSPKSFPKFSTLVPMFSPKEFTFSPILFKISLKISLFGILPAIY</sequence>
<evidence type="ECO:0000313" key="1">
    <source>
        <dbReference type="EMBL" id="AAC96759.2"/>
    </source>
</evidence>
<organism evidence="1 2">
    <name type="scientific">Paramecium bursaria Chlorella virus 1</name>
    <name type="common">PBCV-1</name>
    <dbReference type="NCBI Taxonomy" id="10506"/>
    <lineage>
        <taxon>Viruses</taxon>
        <taxon>Varidnaviria</taxon>
        <taxon>Bamfordvirae</taxon>
        <taxon>Nucleocytoviricota</taxon>
        <taxon>Megaviricetes</taxon>
        <taxon>Algavirales</taxon>
        <taxon>Phycodnaviridae</taxon>
        <taxon>Chlorovirus</taxon>
        <taxon>Chlorovirus vanettense</taxon>
    </lineage>
</organism>
<reference evidence="1 2" key="4">
    <citation type="journal article" date="1996" name="Virology">
        <title>Analysis of 76 kb of the chlorella virus PBCV-1 330-kb genome: map positions 182 to 258.</title>
        <authorList>
            <person name="Kutish G.F."/>
            <person name="Li Y."/>
            <person name="Lu Z."/>
            <person name="Furuta M."/>
            <person name="Rock D.L."/>
            <person name="Van Etten J.L."/>
        </authorList>
    </citation>
    <scope>NUCLEOTIDE SEQUENCE [LARGE SCALE GENOMIC DNA]</scope>
</reference>
<reference evidence="1 2" key="7">
    <citation type="journal article" date="2000" name="Virology">
        <title>Characterization of a beta-1,3-glucanase encoded by chlorella virus PBCV-1.</title>
        <authorList>
            <person name="Sun L."/>
            <person name="Gurnon J.R."/>
            <person name="Adams B.J."/>
            <person name="Graves M.V."/>
            <person name="Van Etten J.L."/>
        </authorList>
    </citation>
    <scope>NUCLEOTIDE SEQUENCE [LARGE SCALE GENOMIC DNA]</scope>
</reference>
<gene>
    <name evidence="1" type="primary">a391R</name>
</gene>
<dbReference type="OrthoDB" id="39964at10239"/>
<dbReference type="EMBL" id="JF411744">
    <property type="protein sequence ID" value="AAC96759.2"/>
    <property type="molecule type" value="Genomic_DNA"/>
</dbReference>
<name>Q98443_PBCV1</name>
<accession>Q98443</accession>
<reference evidence="1 2" key="2">
    <citation type="journal article" date="1995" name="Virology">
        <title>Analysis of 43 kb of the Chlorella virus PBCV-1 330-kb genome: map positions 45 to 88.</title>
        <authorList>
            <person name="Li Y."/>
            <person name="Lu Z."/>
            <person name="Burbank D.E."/>
            <person name="Kutish G.F."/>
            <person name="Rock D.L."/>
            <person name="Van Etten J.L."/>
        </authorList>
    </citation>
    <scope>NUCLEOTIDE SEQUENCE [LARGE SCALE GENOMIC DNA]</scope>
</reference>
<reference evidence="1 2" key="3">
    <citation type="journal article" date="1996" name="Virology">
        <title>Analysis of 94 kb of the chlorella virus PBCV-1 330-kb genome: map positions 88 to 182.</title>
        <authorList>
            <person name="Lu Z."/>
            <person name="Li Y."/>
            <person name="Que Q."/>
            <person name="Kutish G.F."/>
            <person name="Rock D.L."/>
            <person name="Van Etten J.L."/>
        </authorList>
    </citation>
    <scope>NUCLEOTIDE SEQUENCE [LARGE SCALE GENOMIC DNA]</scope>
</reference>
<dbReference type="KEGG" id="vg:917809"/>